<dbReference type="Proteomes" id="UP000807469">
    <property type="component" value="Unassembled WGS sequence"/>
</dbReference>
<gene>
    <name evidence="2" type="ORF">BDN70DRAFT_940114</name>
</gene>
<feature type="compositionally biased region" description="Polar residues" evidence="1">
    <location>
        <begin position="95"/>
        <end position="106"/>
    </location>
</feature>
<organism evidence="2 3">
    <name type="scientific">Pholiota conissans</name>
    <dbReference type="NCBI Taxonomy" id="109636"/>
    <lineage>
        <taxon>Eukaryota</taxon>
        <taxon>Fungi</taxon>
        <taxon>Dikarya</taxon>
        <taxon>Basidiomycota</taxon>
        <taxon>Agaricomycotina</taxon>
        <taxon>Agaricomycetes</taxon>
        <taxon>Agaricomycetidae</taxon>
        <taxon>Agaricales</taxon>
        <taxon>Agaricineae</taxon>
        <taxon>Strophariaceae</taxon>
        <taxon>Pholiota</taxon>
    </lineage>
</organism>
<feature type="region of interest" description="Disordered" evidence="1">
    <location>
        <begin position="1"/>
        <end position="32"/>
    </location>
</feature>
<feature type="region of interest" description="Disordered" evidence="1">
    <location>
        <begin position="60"/>
        <end position="106"/>
    </location>
</feature>
<sequence length="291" mass="33295">MQKIRPIIKDTPHPQADSSHFPSHSSHQQSLTPNEYDMMTDEVDYNLVVFSDAIPSRSELPAQNLADPSPSAQNLANPSPSAQNLSNPSPPTHLQPRSSTNSSLRVQTDVELINQRRAEKQAMSAKLNALTSMLFGACEVCWVGGGIIRTPHAQKILKCEGETRTYISNLKEWIDLKKLLKPPQRYAYCHSCGLPMNEFRPPNHRISSSENSRSPCEYDDFVCQIVWAIRQKPEWWHKATTRFTDLNFYADKAAYARWLLDIPHADAFNNSIYLILWFYDQQQELNRTHTQ</sequence>
<evidence type="ECO:0000313" key="3">
    <source>
        <dbReference type="Proteomes" id="UP000807469"/>
    </source>
</evidence>
<proteinExistence type="predicted"/>
<reference evidence="2" key="1">
    <citation type="submission" date="2020-11" db="EMBL/GenBank/DDBJ databases">
        <authorList>
            <consortium name="DOE Joint Genome Institute"/>
            <person name="Ahrendt S."/>
            <person name="Riley R."/>
            <person name="Andreopoulos W."/>
            <person name="Labutti K."/>
            <person name="Pangilinan J."/>
            <person name="Ruiz-Duenas F.J."/>
            <person name="Barrasa J.M."/>
            <person name="Sanchez-Garcia M."/>
            <person name="Camarero S."/>
            <person name="Miyauchi S."/>
            <person name="Serrano A."/>
            <person name="Linde D."/>
            <person name="Babiker R."/>
            <person name="Drula E."/>
            <person name="Ayuso-Fernandez I."/>
            <person name="Pacheco R."/>
            <person name="Padilla G."/>
            <person name="Ferreira P."/>
            <person name="Barriuso J."/>
            <person name="Kellner H."/>
            <person name="Castanera R."/>
            <person name="Alfaro M."/>
            <person name="Ramirez L."/>
            <person name="Pisabarro A.G."/>
            <person name="Kuo A."/>
            <person name="Tritt A."/>
            <person name="Lipzen A."/>
            <person name="He G."/>
            <person name="Yan M."/>
            <person name="Ng V."/>
            <person name="Cullen D."/>
            <person name="Martin F."/>
            <person name="Rosso M.-N."/>
            <person name="Henrissat B."/>
            <person name="Hibbett D."/>
            <person name="Martinez A.T."/>
            <person name="Grigoriev I.V."/>
        </authorList>
    </citation>
    <scope>NUCLEOTIDE SEQUENCE</scope>
    <source>
        <strain evidence="2">CIRM-BRFM 674</strain>
    </source>
</reference>
<keyword evidence="3" id="KW-1185">Reference proteome</keyword>
<name>A0A9P6CQB8_9AGAR</name>
<evidence type="ECO:0000313" key="2">
    <source>
        <dbReference type="EMBL" id="KAF9470065.1"/>
    </source>
</evidence>
<dbReference type="AlphaFoldDB" id="A0A9P6CQB8"/>
<evidence type="ECO:0000256" key="1">
    <source>
        <dbReference type="SAM" id="MobiDB-lite"/>
    </source>
</evidence>
<dbReference type="EMBL" id="MU156345">
    <property type="protein sequence ID" value="KAF9470065.1"/>
    <property type="molecule type" value="Genomic_DNA"/>
</dbReference>
<comment type="caution">
    <text evidence="2">The sequence shown here is derived from an EMBL/GenBank/DDBJ whole genome shotgun (WGS) entry which is preliminary data.</text>
</comment>
<feature type="compositionally biased region" description="Polar residues" evidence="1">
    <location>
        <begin position="70"/>
        <end position="87"/>
    </location>
</feature>
<protein>
    <submittedName>
        <fullName evidence="2">Uncharacterized protein</fullName>
    </submittedName>
</protein>
<feature type="compositionally biased region" description="Low complexity" evidence="1">
    <location>
        <begin position="18"/>
        <end position="30"/>
    </location>
</feature>
<accession>A0A9P6CQB8</accession>